<dbReference type="GO" id="GO:0000981">
    <property type="term" value="F:DNA-binding transcription factor activity, RNA polymerase II-specific"/>
    <property type="evidence" value="ECO:0007669"/>
    <property type="project" value="InterPro"/>
</dbReference>
<dbReference type="Pfam" id="PF00172">
    <property type="entry name" value="Zn_clus"/>
    <property type="match status" value="2"/>
</dbReference>
<evidence type="ECO:0000313" key="3">
    <source>
        <dbReference type="Proteomes" id="UP000039324"/>
    </source>
</evidence>
<reference evidence="2 3" key="1">
    <citation type="submission" date="2015-02" db="EMBL/GenBank/DDBJ databases">
        <authorList>
            <person name="Chooi Y.-H."/>
        </authorList>
    </citation>
    <scope>NUCLEOTIDE SEQUENCE [LARGE SCALE GENOMIC DNA]</scope>
    <source>
        <strain evidence="2">E3</strain>
    </source>
</reference>
<dbReference type="CDD" id="cd00067">
    <property type="entry name" value="GAL4"/>
    <property type="match status" value="2"/>
</dbReference>
<feature type="domain" description="Zn(2)-C6 fungal-type" evidence="1">
    <location>
        <begin position="8"/>
        <end position="38"/>
    </location>
</feature>
<dbReference type="PROSITE" id="PS50048">
    <property type="entry name" value="ZN2_CY6_FUNGAL_2"/>
    <property type="match status" value="2"/>
</dbReference>
<evidence type="ECO:0000313" key="2">
    <source>
        <dbReference type="EMBL" id="CEP01417.1"/>
    </source>
</evidence>
<dbReference type="SUPFAM" id="SSF57701">
    <property type="entry name" value="Zn2/Cys6 DNA-binding domain"/>
    <property type="match status" value="2"/>
</dbReference>
<dbReference type="Gene3D" id="4.10.240.10">
    <property type="entry name" value="Zn(2)-C6 fungal-type DNA-binding domain"/>
    <property type="match status" value="1"/>
</dbReference>
<accession>A0A0G4J1M4</accession>
<dbReference type="InterPro" id="IPR001138">
    <property type="entry name" value="Zn2Cys6_DnaBD"/>
</dbReference>
<evidence type="ECO:0000259" key="1">
    <source>
        <dbReference type="PROSITE" id="PS50048"/>
    </source>
</evidence>
<dbReference type="Proteomes" id="UP000039324">
    <property type="component" value="Unassembled WGS sequence"/>
</dbReference>
<proteinExistence type="predicted"/>
<gene>
    <name evidence="2" type="ORF">PBRA_002023</name>
</gene>
<name>A0A0G4J1M4_PLABS</name>
<dbReference type="GO" id="GO:0008270">
    <property type="term" value="F:zinc ion binding"/>
    <property type="evidence" value="ECO:0007669"/>
    <property type="project" value="InterPro"/>
</dbReference>
<dbReference type="AlphaFoldDB" id="A0A0G4J1M4"/>
<dbReference type="OrthoDB" id="5575144at2759"/>
<sequence length="316" mass="35188">MCASRPKACSVCWLRRTKCDGGRPCARCARLFIPDCRDRDPAPQNGRGHRQRLGRACPPCATSKVRCDTDRPCRRCIRLGITTRCGEVEPIWCLAVASLLTTPAAQPESLICLLRTAHRIFDRDTVLRNDVQSYCRSLGGRVLKPDDVRFIEREIWSGVAWNEVVPPPVLVSPSSPRDVDWQRPMVIFTAVIPGDGGPTVRIQTPNPSATTLLGYTQQEMAAATADYNSRPHGEFLSTFFKVFHPASWPTLVYSLCRHWMLGTDTVEFGRVTLLRKDARPVDAFATMTIRKQSGCSSPTGPTITVHHIMDIDVIDA</sequence>
<feature type="domain" description="Zn(2)-C6 fungal-type" evidence="1">
    <location>
        <begin position="56"/>
        <end position="85"/>
    </location>
</feature>
<dbReference type="EMBL" id="CDSF01000112">
    <property type="protein sequence ID" value="CEP01417.1"/>
    <property type="molecule type" value="Genomic_DNA"/>
</dbReference>
<keyword evidence="3" id="KW-1185">Reference proteome</keyword>
<dbReference type="SMART" id="SM00066">
    <property type="entry name" value="GAL4"/>
    <property type="match status" value="2"/>
</dbReference>
<organism evidence="2 3">
    <name type="scientific">Plasmodiophora brassicae</name>
    <name type="common">Clubroot disease agent</name>
    <dbReference type="NCBI Taxonomy" id="37360"/>
    <lineage>
        <taxon>Eukaryota</taxon>
        <taxon>Sar</taxon>
        <taxon>Rhizaria</taxon>
        <taxon>Endomyxa</taxon>
        <taxon>Phytomyxea</taxon>
        <taxon>Plasmodiophorida</taxon>
        <taxon>Plasmodiophoridae</taxon>
        <taxon>Plasmodiophora</taxon>
    </lineage>
</organism>
<dbReference type="InterPro" id="IPR036864">
    <property type="entry name" value="Zn2-C6_fun-type_DNA-bd_sf"/>
</dbReference>
<protein>
    <recommendedName>
        <fullName evidence="1">Zn(2)-C6 fungal-type domain-containing protein</fullName>
    </recommendedName>
</protein>
<dbReference type="PROSITE" id="PS00463">
    <property type="entry name" value="ZN2_CY6_FUNGAL_1"/>
    <property type="match status" value="2"/>
</dbReference>